<sequence>MALLEIEHLGIRFGGLQALHDFSLQLEEGELVGLIGPNGAGKTTVFNLVTGVYRPSAGEIRWLGRSLVGLRPSQIAQAGVARTFQNIRLFKGLSVLDNVRAALYKSGRTHLFGALAGAGAIAAEEEAIFERSMEMLELFGLAHLAAEPAGSLPYGHQRRLEMARALAARPRLLLLDEPAAGMNPAEAERLLEQIRWIHRHFGVAIILIEHQMRVVMGVCPRIVVLDFGEIIAEGPPEFIRQHPRVLEAYLGRQAEGS</sequence>
<dbReference type="Pfam" id="PF00005">
    <property type="entry name" value="ABC_tran"/>
    <property type="match status" value="1"/>
</dbReference>
<evidence type="ECO:0000259" key="4">
    <source>
        <dbReference type="PROSITE" id="PS50893"/>
    </source>
</evidence>
<keyword evidence="3 5" id="KW-0067">ATP-binding</keyword>
<dbReference type="InterPro" id="IPR003593">
    <property type="entry name" value="AAA+_ATPase"/>
</dbReference>
<dbReference type="InterPro" id="IPR027417">
    <property type="entry name" value="P-loop_NTPase"/>
</dbReference>
<proteinExistence type="predicted"/>
<keyword evidence="2" id="KW-0547">Nucleotide-binding</keyword>
<dbReference type="CDD" id="cd03219">
    <property type="entry name" value="ABC_Mj1267_LivG_branched"/>
    <property type="match status" value="1"/>
</dbReference>
<protein>
    <submittedName>
        <fullName evidence="5">ABC transporter ATP-binding protein</fullName>
    </submittedName>
</protein>
<evidence type="ECO:0000313" key="5">
    <source>
        <dbReference type="EMBL" id="WRP17814.1"/>
    </source>
</evidence>
<evidence type="ECO:0000313" key="6">
    <source>
        <dbReference type="Proteomes" id="UP001332192"/>
    </source>
</evidence>
<gene>
    <name evidence="5" type="ORF">U7230_02040</name>
</gene>
<dbReference type="GO" id="GO:0005524">
    <property type="term" value="F:ATP binding"/>
    <property type="evidence" value="ECO:0007669"/>
    <property type="project" value="UniProtKB-KW"/>
</dbReference>
<dbReference type="InterPro" id="IPR032823">
    <property type="entry name" value="BCA_ABC_TP_C"/>
</dbReference>
<dbReference type="RefSeq" id="WP_324717084.1">
    <property type="nucleotide sequence ID" value="NZ_CP141615.1"/>
</dbReference>
<dbReference type="SMART" id="SM00382">
    <property type="entry name" value="AAA"/>
    <property type="match status" value="1"/>
</dbReference>
<dbReference type="PANTHER" id="PTHR45772:SF7">
    <property type="entry name" value="AMINO ACID ABC TRANSPORTER ATP-BINDING PROTEIN"/>
    <property type="match status" value="1"/>
</dbReference>
<evidence type="ECO:0000256" key="3">
    <source>
        <dbReference type="ARBA" id="ARBA00022840"/>
    </source>
</evidence>
<reference evidence="5 6" key="1">
    <citation type="journal article" date="2024" name="Front. Microbiol.">
        <title>Novel thermophilic genera Geochorda gen. nov. and Carboxydochorda gen. nov. from the deep terrestrial subsurface reveal the ecophysiological diversity in the class Limnochordia.</title>
        <authorList>
            <person name="Karnachuk O.V."/>
            <person name="Lukina A.P."/>
            <person name="Avakyan M.R."/>
            <person name="Kadnikov V.V."/>
            <person name="Begmatov S."/>
            <person name="Beletsky A.V."/>
            <person name="Vlasova K.G."/>
            <person name="Novikov A.A."/>
            <person name="Shcherbakova V.A."/>
            <person name="Mardanov A.V."/>
            <person name="Ravin N.V."/>
        </authorList>
    </citation>
    <scope>NUCLEOTIDE SEQUENCE [LARGE SCALE GENOMIC DNA]</scope>
    <source>
        <strain evidence="5 6">L945</strain>
    </source>
</reference>
<keyword evidence="1" id="KW-0813">Transport</keyword>
<dbReference type="PANTHER" id="PTHR45772">
    <property type="entry name" value="CONSERVED COMPONENT OF ABC TRANSPORTER FOR NATURAL AMINO ACIDS-RELATED"/>
    <property type="match status" value="1"/>
</dbReference>
<dbReference type="Proteomes" id="UP001332192">
    <property type="component" value="Chromosome"/>
</dbReference>
<dbReference type="InterPro" id="IPR051120">
    <property type="entry name" value="ABC_AA/LPS_Transport"/>
</dbReference>
<keyword evidence="6" id="KW-1185">Reference proteome</keyword>
<name>A0ABZ1BYC6_9FIRM</name>
<dbReference type="InterPro" id="IPR003439">
    <property type="entry name" value="ABC_transporter-like_ATP-bd"/>
</dbReference>
<dbReference type="EMBL" id="CP141615">
    <property type="protein sequence ID" value="WRP17814.1"/>
    <property type="molecule type" value="Genomic_DNA"/>
</dbReference>
<dbReference type="Gene3D" id="3.40.50.300">
    <property type="entry name" value="P-loop containing nucleotide triphosphate hydrolases"/>
    <property type="match status" value="1"/>
</dbReference>
<evidence type="ECO:0000256" key="1">
    <source>
        <dbReference type="ARBA" id="ARBA00022448"/>
    </source>
</evidence>
<evidence type="ECO:0000256" key="2">
    <source>
        <dbReference type="ARBA" id="ARBA00022741"/>
    </source>
</evidence>
<organism evidence="5 6">
    <name type="scientific">Carboxydichorda subterranea</name>
    <dbReference type="NCBI Taxonomy" id="3109565"/>
    <lineage>
        <taxon>Bacteria</taxon>
        <taxon>Bacillati</taxon>
        <taxon>Bacillota</taxon>
        <taxon>Limnochordia</taxon>
        <taxon>Limnochordales</taxon>
        <taxon>Geochordaceae</taxon>
        <taxon>Carboxydichorda</taxon>
    </lineage>
</organism>
<dbReference type="Pfam" id="PF12399">
    <property type="entry name" value="BCA_ABC_TP_C"/>
    <property type="match status" value="1"/>
</dbReference>
<feature type="domain" description="ABC transporter" evidence="4">
    <location>
        <begin position="4"/>
        <end position="252"/>
    </location>
</feature>
<dbReference type="SUPFAM" id="SSF52540">
    <property type="entry name" value="P-loop containing nucleoside triphosphate hydrolases"/>
    <property type="match status" value="1"/>
</dbReference>
<accession>A0ABZ1BYC6</accession>
<dbReference type="PROSITE" id="PS50893">
    <property type="entry name" value="ABC_TRANSPORTER_2"/>
    <property type="match status" value="1"/>
</dbReference>